<evidence type="ECO:0000256" key="13">
    <source>
        <dbReference type="RuleBase" id="RU004046"/>
    </source>
</evidence>
<feature type="binding site" evidence="11">
    <location>
        <begin position="399"/>
        <end position="400"/>
    </location>
    <ligand>
        <name>substrate</name>
    </ligand>
</feature>
<dbReference type="InterPro" id="IPR017736">
    <property type="entry name" value="Glyco_hydro_1_beta-glucosidase"/>
</dbReference>
<keyword evidence="5 14" id="KW-0378">Hydrolase</keyword>
<dbReference type="Gene3D" id="3.40.367.20">
    <property type="match status" value="1"/>
</dbReference>
<dbReference type="SUPFAM" id="SSF51445">
    <property type="entry name" value="(Trans)glycosidases"/>
    <property type="match status" value="1"/>
</dbReference>
<dbReference type="PROSITE" id="PS00572">
    <property type="entry name" value="GLYCOSYL_HYDROL_F1_1"/>
    <property type="match status" value="1"/>
</dbReference>
<feature type="binding site" evidence="11">
    <location>
        <position position="166"/>
    </location>
    <ligand>
        <name>substrate</name>
    </ligand>
</feature>
<keyword evidence="4" id="KW-0418">Kinase</keyword>
<dbReference type="SUPFAM" id="SSF53067">
    <property type="entry name" value="Actin-like ATPase domain"/>
    <property type="match status" value="1"/>
</dbReference>
<dbReference type="InterPro" id="IPR018120">
    <property type="entry name" value="Glyco_hydro_1_AS"/>
</dbReference>
<protein>
    <recommendedName>
        <fullName evidence="2 14">Beta-glucosidase</fullName>
        <ecNumber evidence="2 14">3.2.1.21</ecNumber>
    </recommendedName>
</protein>
<dbReference type="AlphaFoldDB" id="A0AA90YX34"/>
<dbReference type="GO" id="GO:0006096">
    <property type="term" value="P:glycolytic process"/>
    <property type="evidence" value="ECO:0007669"/>
    <property type="project" value="InterPro"/>
</dbReference>
<evidence type="ECO:0000256" key="9">
    <source>
        <dbReference type="ARBA" id="ARBA00023326"/>
    </source>
</evidence>
<evidence type="ECO:0000256" key="14">
    <source>
        <dbReference type="RuleBase" id="RU361175"/>
    </source>
</evidence>
<name>A0AA90YX34_9RHOB</name>
<dbReference type="Pfam" id="PF00232">
    <property type="entry name" value="Glyco_hydro_1"/>
    <property type="match status" value="1"/>
</dbReference>
<dbReference type="InterPro" id="IPR003836">
    <property type="entry name" value="Glucokinase"/>
</dbReference>
<accession>A0AA90YX34</accession>
<dbReference type="GO" id="GO:0005829">
    <property type="term" value="C:cytosol"/>
    <property type="evidence" value="ECO:0007669"/>
    <property type="project" value="TreeGrafter"/>
</dbReference>
<evidence type="ECO:0000256" key="12">
    <source>
        <dbReference type="PROSITE-ProRule" id="PRU10055"/>
    </source>
</evidence>
<sequence>MKHARADFPKDFLFGVATSAYQIEGHAKGGAGRTHWDTFAASPGNVVRGENGDVACDHLNRFEQDFDLVREAGFDCYRFSTSWARVLPDGRGQVNQAGLDYYDRLADALLERGIRPCLTLYHWELPSALADQGGWCNRDIADWFADYTQVVMGRIGDRMFSAAPINEPWCVSWLSHFEGHHAPGLRDIRAAARAMHHVLLAHGRAIQAMRSLGMSNLGAVFNLEWSEPADDSAEARLAADRYDAIYNRFFLGGVFNKEYPQTALEGLEPHLPKGWQNDFETIGTQVDWCGLNYYTRKLIAPADAAWPSLQEVPGPLPKTQMGWEIDPSALTRFLVRTRKDYTGAFPIYITENGMASEERVQDDDRIDYLDKHLAAVLDALAQGVPVNGYFVWSLLDNYEWAFGYEKRFGLVDVDFETLARTPKASFMALKSALSGGQSVSQPLAQPFGAVHEHWNLVADIGGTNTRLGVVTNGELADLRKHPTGTLEDLLEAFHDLRDEIGTNPQAVVAAGAGPVRDGTIQLTNANLDLSETELAKATGAERTFVINDFTAAAWSVAEVTRSDVAVLQGQATPPTGTRLVVGPGTGLGVGALLYSEGRYHTVSGEGGHVGLYPRHRDEVDIFEAARRIAQGCFFGDSLALEAEMFLSGTGLPILYQAVELAAGQARTQARSAKDILNDARNGTDLVAEKAAQIFTTHLGALMGDLAVTLMPEGGVFLVGGVAEKNRWLFSDNFKDAFNGGGRFSDLRRSLNLYVSEQAEFGIIGANNFCKNALRQQPD</sequence>
<reference evidence="15" key="1">
    <citation type="submission" date="2019-12" db="EMBL/GenBank/DDBJ databases">
        <title>Ruegeria JWLKs population differentiation of coral mucus and skeleton niches.</title>
        <authorList>
            <person name="Luo D."/>
        </authorList>
    </citation>
    <scope>NUCLEOTIDE SEQUENCE</scope>
    <source>
        <strain evidence="15">HKCCD6181</strain>
    </source>
</reference>
<dbReference type="CDD" id="cd24008">
    <property type="entry name" value="ASKHA_NBD_GLK"/>
    <property type="match status" value="1"/>
</dbReference>
<comment type="catalytic activity">
    <reaction evidence="14">
        <text>Hydrolysis of terminal, non-reducing beta-D-glucosyl residues with release of beta-D-glucose.</text>
        <dbReference type="EC" id="3.2.1.21"/>
    </reaction>
</comment>
<evidence type="ECO:0000256" key="3">
    <source>
        <dbReference type="ARBA" id="ARBA00022679"/>
    </source>
</evidence>
<dbReference type="EMBL" id="WVRA01000005">
    <property type="protein sequence ID" value="NOE19460.1"/>
    <property type="molecule type" value="Genomic_DNA"/>
</dbReference>
<dbReference type="Gene3D" id="3.20.20.80">
    <property type="entry name" value="Glycosidases"/>
    <property type="match status" value="1"/>
</dbReference>
<organism evidence="15 16">
    <name type="scientific">Ruegeria atlantica</name>
    <dbReference type="NCBI Taxonomy" id="81569"/>
    <lineage>
        <taxon>Bacteria</taxon>
        <taxon>Pseudomonadati</taxon>
        <taxon>Pseudomonadota</taxon>
        <taxon>Alphaproteobacteria</taxon>
        <taxon>Rhodobacterales</taxon>
        <taxon>Roseobacteraceae</taxon>
        <taxon>Ruegeria</taxon>
    </lineage>
</organism>
<evidence type="ECO:0000256" key="7">
    <source>
        <dbReference type="ARBA" id="ARBA00023277"/>
    </source>
</evidence>
<feature type="binding site" evidence="11">
    <location>
        <position position="392"/>
    </location>
    <ligand>
        <name>substrate</name>
    </ligand>
</feature>
<dbReference type="PRINTS" id="PR00131">
    <property type="entry name" value="GLHYDRLASE1"/>
</dbReference>
<keyword evidence="8 14" id="KW-0326">Glycosidase</keyword>
<evidence type="ECO:0000256" key="5">
    <source>
        <dbReference type="ARBA" id="ARBA00022801"/>
    </source>
</evidence>
<dbReference type="InterPro" id="IPR017853">
    <property type="entry name" value="GH"/>
</dbReference>
<evidence type="ECO:0000256" key="4">
    <source>
        <dbReference type="ARBA" id="ARBA00022777"/>
    </source>
</evidence>
<evidence type="ECO:0000256" key="1">
    <source>
        <dbReference type="ARBA" id="ARBA00010838"/>
    </source>
</evidence>
<evidence type="ECO:0000256" key="6">
    <source>
        <dbReference type="ARBA" id="ARBA00023001"/>
    </source>
</evidence>
<keyword evidence="3" id="KW-0808">Transferase</keyword>
<keyword evidence="6" id="KW-0136">Cellulose degradation</keyword>
<dbReference type="NCBIfam" id="TIGR03356">
    <property type="entry name" value="BGL"/>
    <property type="match status" value="1"/>
</dbReference>
<keyword evidence="7" id="KW-0119">Carbohydrate metabolism</keyword>
<comment type="similarity">
    <text evidence="13">Belongs to the bacterial glucokinase family.</text>
</comment>
<evidence type="ECO:0000256" key="10">
    <source>
        <dbReference type="PIRSR" id="PIRSR617736-1"/>
    </source>
</evidence>
<evidence type="ECO:0000313" key="15">
    <source>
        <dbReference type="EMBL" id="NOE19460.1"/>
    </source>
</evidence>
<feature type="binding site" evidence="11">
    <location>
        <position position="122"/>
    </location>
    <ligand>
        <name>substrate</name>
    </ligand>
</feature>
<dbReference type="GO" id="GO:0005524">
    <property type="term" value="F:ATP binding"/>
    <property type="evidence" value="ECO:0007669"/>
    <property type="project" value="InterPro"/>
</dbReference>
<feature type="binding site" evidence="11">
    <location>
        <position position="294"/>
    </location>
    <ligand>
        <name>substrate</name>
    </ligand>
</feature>
<comment type="caution">
    <text evidence="15">The sequence shown here is derived from an EMBL/GenBank/DDBJ whole genome shotgun (WGS) entry which is preliminary data.</text>
</comment>
<dbReference type="InterPro" id="IPR001360">
    <property type="entry name" value="Glyco_hydro_1"/>
</dbReference>
<dbReference type="Gene3D" id="3.30.420.40">
    <property type="match status" value="1"/>
</dbReference>
<gene>
    <name evidence="15" type="ORF">GS634_15130</name>
</gene>
<feature type="binding site" evidence="11">
    <location>
        <position position="22"/>
    </location>
    <ligand>
        <name>substrate</name>
    </ligand>
</feature>
<dbReference type="PANTHER" id="PTHR10353">
    <property type="entry name" value="GLYCOSYL HYDROLASE"/>
    <property type="match status" value="1"/>
</dbReference>
<dbReference type="GO" id="GO:0004340">
    <property type="term" value="F:glucokinase activity"/>
    <property type="evidence" value="ECO:0007669"/>
    <property type="project" value="InterPro"/>
</dbReference>
<dbReference type="InterPro" id="IPR043129">
    <property type="entry name" value="ATPase_NBD"/>
</dbReference>
<evidence type="ECO:0000313" key="16">
    <source>
        <dbReference type="Proteomes" id="UP000597886"/>
    </source>
</evidence>
<dbReference type="GO" id="GO:0030245">
    <property type="term" value="P:cellulose catabolic process"/>
    <property type="evidence" value="ECO:0007669"/>
    <property type="project" value="UniProtKB-KW"/>
</dbReference>
<proteinExistence type="inferred from homology"/>
<feature type="active site" description="Nucleophile" evidence="10 12">
    <location>
        <position position="351"/>
    </location>
</feature>
<evidence type="ECO:0000256" key="2">
    <source>
        <dbReference type="ARBA" id="ARBA00012744"/>
    </source>
</evidence>
<dbReference type="PANTHER" id="PTHR10353:SF36">
    <property type="entry name" value="LP05116P"/>
    <property type="match status" value="1"/>
</dbReference>
<dbReference type="GO" id="GO:0005536">
    <property type="term" value="F:D-glucose binding"/>
    <property type="evidence" value="ECO:0007669"/>
    <property type="project" value="InterPro"/>
</dbReference>
<comment type="similarity">
    <text evidence="1 14">Belongs to the glycosyl hydrolase 1 family.</text>
</comment>
<dbReference type="GO" id="GO:0008422">
    <property type="term" value="F:beta-glucosidase activity"/>
    <property type="evidence" value="ECO:0007669"/>
    <property type="project" value="UniProtKB-EC"/>
</dbReference>
<dbReference type="Proteomes" id="UP000597886">
    <property type="component" value="Unassembled WGS sequence"/>
</dbReference>
<dbReference type="Pfam" id="PF02685">
    <property type="entry name" value="Glucokinase"/>
    <property type="match status" value="1"/>
</dbReference>
<dbReference type="EC" id="3.2.1.21" evidence="2 14"/>
<dbReference type="FunFam" id="3.20.20.80:FF:000004">
    <property type="entry name" value="Beta-glucosidase 6-phospho-beta-glucosidase"/>
    <property type="match status" value="1"/>
</dbReference>
<feature type="active site" description="Proton donor" evidence="10">
    <location>
        <position position="167"/>
    </location>
</feature>
<evidence type="ECO:0000256" key="8">
    <source>
        <dbReference type="ARBA" id="ARBA00023295"/>
    </source>
</evidence>
<evidence type="ECO:0000256" key="11">
    <source>
        <dbReference type="PIRSR" id="PIRSR617736-2"/>
    </source>
</evidence>
<keyword evidence="9" id="KW-0624">Polysaccharide degradation</keyword>